<dbReference type="Pfam" id="PF00633">
    <property type="entry name" value="HHH"/>
    <property type="match status" value="1"/>
</dbReference>
<reference evidence="16 17" key="1">
    <citation type="journal article" date="2005" name="J. Bacteriol.">
        <title>Complete genome sequence and analysis of the multiresistant nosocomial pathogen Corynebacterium jeikeium K411, a lipid-requiring bacterium of the human skin flora.</title>
        <authorList>
            <person name="Tauch A."/>
            <person name="Kaiser O."/>
            <person name="Hain T."/>
            <person name="Goesmann A."/>
            <person name="Weisshaar B."/>
            <person name="Albersmeier A."/>
            <person name="Bekel T."/>
            <person name="Bischoff N."/>
            <person name="Brune I."/>
            <person name="Chakraborty T."/>
            <person name="Kalinowski J."/>
            <person name="Meyer F."/>
            <person name="Rupp O."/>
            <person name="Schneiker S."/>
            <person name="Viehoever P."/>
            <person name="Puehler A."/>
        </authorList>
    </citation>
    <scope>NUCLEOTIDE SEQUENCE [LARGE SCALE GENOMIC DNA]</scope>
    <source>
        <strain evidence="16 17">K411</strain>
    </source>
</reference>
<dbReference type="InterPro" id="IPR000445">
    <property type="entry name" value="HhH_motif"/>
</dbReference>
<dbReference type="PROSITE" id="PS00764">
    <property type="entry name" value="ENDONUCLEASE_III_1"/>
    <property type="match status" value="1"/>
</dbReference>
<evidence type="ECO:0000256" key="6">
    <source>
        <dbReference type="ARBA" id="ARBA00022485"/>
    </source>
</evidence>
<proteinExistence type="inferred from homology"/>
<dbReference type="SUPFAM" id="SSF48150">
    <property type="entry name" value="DNA-glycosylase"/>
    <property type="match status" value="1"/>
</dbReference>
<dbReference type="HOGENOM" id="CLU_012862_2_0_11"/>
<dbReference type="SMART" id="SM00525">
    <property type="entry name" value="FES"/>
    <property type="match status" value="1"/>
</dbReference>
<dbReference type="KEGG" id="cjk:jk0302"/>
<comment type="cofactor">
    <cofactor evidence="2">
        <name>[4Fe-4S] cluster</name>
        <dbReference type="ChEBI" id="CHEBI:49883"/>
    </cofactor>
</comment>
<dbReference type="InterPro" id="IPR003651">
    <property type="entry name" value="Endonuclease3_FeS-loop_motif"/>
</dbReference>
<dbReference type="PANTHER" id="PTHR42944">
    <property type="entry name" value="ADENINE DNA GLYCOSYLASE"/>
    <property type="match status" value="1"/>
</dbReference>
<keyword evidence="6" id="KW-0004">4Fe-4S</keyword>
<evidence type="ECO:0000256" key="3">
    <source>
        <dbReference type="ARBA" id="ARBA00008343"/>
    </source>
</evidence>
<dbReference type="GO" id="GO:0034039">
    <property type="term" value="F:8-oxo-7,8-dihydroguanine DNA N-glycosylase activity"/>
    <property type="evidence" value="ECO:0007669"/>
    <property type="project" value="TreeGrafter"/>
</dbReference>
<dbReference type="PANTHER" id="PTHR42944:SF1">
    <property type="entry name" value="ADENINE DNA GLYCOSYLASE"/>
    <property type="match status" value="1"/>
</dbReference>
<dbReference type="PATRIC" id="fig|306537.10.peg.314"/>
<evidence type="ECO:0000313" key="16">
    <source>
        <dbReference type="EMBL" id="CAI36454.1"/>
    </source>
</evidence>
<comment type="similarity">
    <text evidence="3">Belongs to the Nth/MutY family.</text>
</comment>
<dbReference type="SMART" id="SM00478">
    <property type="entry name" value="ENDO3c"/>
    <property type="match status" value="1"/>
</dbReference>
<dbReference type="InterPro" id="IPR011257">
    <property type="entry name" value="DNA_glycosylase"/>
</dbReference>
<sequence>MNSPSAVSPNPPTGSHSSLPTKLNYWYARNARDLPWRHPDTSPWAILLSEVMSQQTPVARVIPLWQAWLKRWPTPADLADAPRSEILKMWANLGYPRRALRLKECAIACMERHGGEVPSNITELEALPGIGHYTARAVAAFAFGQAVPVVDTNVRRVYRRLVDGRYLQGPARARDLADVASLLPHVDPDPRLVGRQLPPPPQPQPTDAGTGSGAGSSAGASTDTTSGADRDAANLMCAALMELGALICTAKSPACDQCPVIDDCAWVQAGKPQPTEAEAQAAARRVQKFVGTDRQVRGKIMGLLREAGEGGVTKKEIDLLWPATEQLERALQSLLDDGLVSREGATYQLPR</sequence>
<dbReference type="GO" id="GO:0006284">
    <property type="term" value="P:base-excision repair"/>
    <property type="evidence" value="ECO:0007669"/>
    <property type="project" value="InterPro"/>
</dbReference>
<dbReference type="STRING" id="306537.jk0302"/>
<evidence type="ECO:0000256" key="4">
    <source>
        <dbReference type="ARBA" id="ARBA00012045"/>
    </source>
</evidence>
<dbReference type="GO" id="GO:0035485">
    <property type="term" value="F:adenine/guanine mispair binding"/>
    <property type="evidence" value="ECO:0007669"/>
    <property type="project" value="TreeGrafter"/>
</dbReference>
<dbReference type="InterPro" id="IPR004036">
    <property type="entry name" value="Endonuclease-III-like_CS2"/>
</dbReference>
<evidence type="ECO:0000256" key="10">
    <source>
        <dbReference type="ARBA" id="ARBA00023004"/>
    </source>
</evidence>
<dbReference type="AlphaFoldDB" id="Q4JXK3"/>
<protein>
    <recommendedName>
        <fullName evidence="5">Adenine DNA glycosylase</fullName>
        <ecNumber evidence="4">3.2.2.31</ecNumber>
    </recommendedName>
</protein>
<dbReference type="InterPro" id="IPR003265">
    <property type="entry name" value="HhH-GPD_domain"/>
</dbReference>
<evidence type="ECO:0000256" key="7">
    <source>
        <dbReference type="ARBA" id="ARBA00022723"/>
    </source>
</evidence>
<evidence type="ECO:0000313" key="17">
    <source>
        <dbReference type="Proteomes" id="UP000000545"/>
    </source>
</evidence>
<dbReference type="RefSeq" id="WP_011273014.1">
    <property type="nucleotide sequence ID" value="NC_007164.1"/>
</dbReference>
<evidence type="ECO:0000256" key="1">
    <source>
        <dbReference type="ARBA" id="ARBA00000843"/>
    </source>
</evidence>
<gene>
    <name evidence="16" type="primary">mutY</name>
    <name evidence="16" type="ordered locus">jk0302</name>
</gene>
<dbReference type="Pfam" id="PF10576">
    <property type="entry name" value="EndIII_4Fe-2S"/>
    <property type="match status" value="1"/>
</dbReference>
<dbReference type="Gene3D" id="1.10.340.30">
    <property type="entry name" value="Hypothetical protein, domain 2"/>
    <property type="match status" value="1"/>
</dbReference>
<dbReference type="GO" id="GO:0051539">
    <property type="term" value="F:4 iron, 4 sulfur cluster binding"/>
    <property type="evidence" value="ECO:0007669"/>
    <property type="project" value="UniProtKB-KW"/>
</dbReference>
<evidence type="ECO:0000256" key="12">
    <source>
        <dbReference type="ARBA" id="ARBA00023204"/>
    </source>
</evidence>
<keyword evidence="8" id="KW-0227">DNA damage</keyword>
<dbReference type="Pfam" id="PF00730">
    <property type="entry name" value="HhH-GPD"/>
    <property type="match status" value="1"/>
</dbReference>
<comment type="catalytic activity">
    <reaction evidence="1">
        <text>Hydrolyzes free adenine bases from 7,8-dihydro-8-oxoguanine:adenine mismatched double-stranded DNA, leaving an apurinic site.</text>
        <dbReference type="EC" id="3.2.2.31"/>
    </reaction>
</comment>
<dbReference type="GO" id="GO:0032357">
    <property type="term" value="F:oxidized purine DNA binding"/>
    <property type="evidence" value="ECO:0007669"/>
    <property type="project" value="TreeGrafter"/>
</dbReference>
<dbReference type="InterPro" id="IPR004035">
    <property type="entry name" value="Endouclease-III_FeS-bd_BS"/>
</dbReference>
<name>Q4JXK3_CORJK</name>
<dbReference type="Gene3D" id="1.10.1670.10">
    <property type="entry name" value="Helix-hairpin-Helix base-excision DNA repair enzymes (C-terminal)"/>
    <property type="match status" value="1"/>
</dbReference>
<feature type="region of interest" description="Disordered" evidence="14">
    <location>
        <begin position="187"/>
        <end position="227"/>
    </location>
</feature>
<dbReference type="FunFam" id="1.10.340.30:FF:000003">
    <property type="entry name" value="A/G-specific adenine glycosylase"/>
    <property type="match status" value="1"/>
</dbReference>
<keyword evidence="17" id="KW-1185">Reference proteome</keyword>
<feature type="domain" description="HhH-GPD" evidence="15">
    <location>
        <begin position="52"/>
        <end position="196"/>
    </location>
</feature>
<evidence type="ECO:0000256" key="11">
    <source>
        <dbReference type="ARBA" id="ARBA00023014"/>
    </source>
</evidence>
<organism evidence="16 17">
    <name type="scientific">Corynebacterium jeikeium (strain K411)</name>
    <dbReference type="NCBI Taxonomy" id="306537"/>
    <lineage>
        <taxon>Bacteria</taxon>
        <taxon>Bacillati</taxon>
        <taxon>Actinomycetota</taxon>
        <taxon>Actinomycetes</taxon>
        <taxon>Mycobacteriales</taxon>
        <taxon>Corynebacteriaceae</taxon>
        <taxon>Corynebacterium</taxon>
    </lineage>
</organism>
<keyword evidence="10" id="KW-0408">Iron</keyword>
<evidence type="ECO:0000256" key="14">
    <source>
        <dbReference type="SAM" id="MobiDB-lite"/>
    </source>
</evidence>
<dbReference type="PROSITE" id="PS01155">
    <property type="entry name" value="ENDONUCLEASE_III_2"/>
    <property type="match status" value="1"/>
</dbReference>
<evidence type="ECO:0000256" key="5">
    <source>
        <dbReference type="ARBA" id="ARBA00022023"/>
    </source>
</evidence>
<dbReference type="CDD" id="cd00056">
    <property type="entry name" value="ENDO3c"/>
    <property type="match status" value="1"/>
</dbReference>
<dbReference type="GO" id="GO:0000701">
    <property type="term" value="F:purine-specific mismatch base pair DNA N-glycosylase activity"/>
    <property type="evidence" value="ECO:0007669"/>
    <property type="project" value="UniProtKB-EC"/>
</dbReference>
<dbReference type="OrthoDB" id="9802365at2"/>
<keyword evidence="12" id="KW-0234">DNA repair</keyword>
<keyword evidence="7" id="KW-0479">Metal-binding</keyword>
<dbReference type="GO" id="GO:0046872">
    <property type="term" value="F:metal ion binding"/>
    <property type="evidence" value="ECO:0007669"/>
    <property type="project" value="UniProtKB-KW"/>
</dbReference>
<keyword evidence="9" id="KW-0378">Hydrolase</keyword>
<evidence type="ECO:0000256" key="8">
    <source>
        <dbReference type="ARBA" id="ARBA00022763"/>
    </source>
</evidence>
<accession>Q4JXK3</accession>
<dbReference type="EMBL" id="CR931997">
    <property type="protein sequence ID" value="CAI36454.1"/>
    <property type="molecule type" value="Genomic_DNA"/>
</dbReference>
<evidence type="ECO:0000259" key="15">
    <source>
        <dbReference type="SMART" id="SM00478"/>
    </source>
</evidence>
<keyword evidence="11" id="KW-0411">Iron-sulfur</keyword>
<dbReference type="InterPro" id="IPR023170">
    <property type="entry name" value="HhH_base_excis_C"/>
</dbReference>
<evidence type="ECO:0000256" key="9">
    <source>
        <dbReference type="ARBA" id="ARBA00022801"/>
    </source>
</evidence>
<dbReference type="eggNOG" id="COG1194">
    <property type="taxonomic scope" value="Bacteria"/>
</dbReference>
<dbReference type="EC" id="3.2.2.31" evidence="4"/>
<keyword evidence="13" id="KW-0326">Glycosidase</keyword>
<dbReference type="GO" id="GO:0006298">
    <property type="term" value="P:mismatch repair"/>
    <property type="evidence" value="ECO:0007669"/>
    <property type="project" value="TreeGrafter"/>
</dbReference>
<evidence type="ECO:0000256" key="13">
    <source>
        <dbReference type="ARBA" id="ARBA00023295"/>
    </source>
</evidence>
<evidence type="ECO:0000256" key="2">
    <source>
        <dbReference type="ARBA" id="ARBA00001966"/>
    </source>
</evidence>
<feature type="compositionally biased region" description="Low complexity" evidence="14">
    <location>
        <begin position="217"/>
        <end position="227"/>
    </location>
</feature>
<dbReference type="InterPro" id="IPR044298">
    <property type="entry name" value="MIG/MutY"/>
</dbReference>
<dbReference type="Proteomes" id="UP000000545">
    <property type="component" value="Chromosome"/>
</dbReference>